<evidence type="ECO:0000313" key="1">
    <source>
        <dbReference type="EMBL" id="KAI8020269.1"/>
    </source>
</evidence>
<accession>A0ACC0I4F1</accession>
<dbReference type="EMBL" id="CM045759">
    <property type="protein sequence ID" value="KAI8020269.1"/>
    <property type="molecule type" value="Genomic_DNA"/>
</dbReference>
<protein>
    <submittedName>
        <fullName evidence="1">Uncharacterized protein</fullName>
    </submittedName>
</protein>
<gene>
    <name evidence="1" type="ORF">LOK49_LG04G00233</name>
</gene>
<name>A0ACC0I4F1_9ERIC</name>
<reference evidence="1 2" key="1">
    <citation type="journal article" date="2022" name="Plant J.">
        <title>Chromosome-level genome of Camellia lanceoleosa provides a valuable resource for understanding genome evolution and self-incompatibility.</title>
        <authorList>
            <person name="Gong W."/>
            <person name="Xiao S."/>
            <person name="Wang L."/>
            <person name="Liao Z."/>
            <person name="Chang Y."/>
            <person name="Mo W."/>
            <person name="Hu G."/>
            <person name="Li W."/>
            <person name="Zhao G."/>
            <person name="Zhu H."/>
            <person name="Hu X."/>
            <person name="Ji K."/>
            <person name="Xiang X."/>
            <person name="Song Q."/>
            <person name="Yuan D."/>
            <person name="Jin S."/>
            <person name="Zhang L."/>
        </authorList>
    </citation>
    <scope>NUCLEOTIDE SEQUENCE [LARGE SCALE GENOMIC DNA]</scope>
    <source>
        <strain evidence="1">SQ_2022a</strain>
    </source>
</reference>
<keyword evidence="2" id="KW-1185">Reference proteome</keyword>
<comment type="caution">
    <text evidence="1">The sequence shown here is derived from an EMBL/GenBank/DDBJ whole genome shotgun (WGS) entry which is preliminary data.</text>
</comment>
<sequence>MVYNIASHKCAFWQMRYHVLRLLHGIWTPIPRSMKDYITYFKAQWLSVFILHFIMRACFGWKFSGKGFVTELVGYAMPDGRSSRGKIVCIINANIALRKSFLPSRLAGSMQCREWQEEVVGNMGSREFVERTHHQRSFRQLYLRVYTKR</sequence>
<proteinExistence type="predicted"/>
<dbReference type="Proteomes" id="UP001060215">
    <property type="component" value="Chromosome 2"/>
</dbReference>
<evidence type="ECO:0000313" key="2">
    <source>
        <dbReference type="Proteomes" id="UP001060215"/>
    </source>
</evidence>
<organism evidence="1 2">
    <name type="scientific">Camellia lanceoleosa</name>
    <dbReference type="NCBI Taxonomy" id="1840588"/>
    <lineage>
        <taxon>Eukaryota</taxon>
        <taxon>Viridiplantae</taxon>
        <taxon>Streptophyta</taxon>
        <taxon>Embryophyta</taxon>
        <taxon>Tracheophyta</taxon>
        <taxon>Spermatophyta</taxon>
        <taxon>Magnoliopsida</taxon>
        <taxon>eudicotyledons</taxon>
        <taxon>Gunneridae</taxon>
        <taxon>Pentapetalae</taxon>
        <taxon>asterids</taxon>
        <taxon>Ericales</taxon>
        <taxon>Theaceae</taxon>
        <taxon>Camellia</taxon>
    </lineage>
</organism>